<feature type="transmembrane region" description="Helical" evidence="1">
    <location>
        <begin position="101"/>
        <end position="122"/>
    </location>
</feature>
<evidence type="ECO:0000313" key="4">
    <source>
        <dbReference type="Proteomes" id="UP000823990"/>
    </source>
</evidence>
<keyword evidence="1" id="KW-1133">Transmembrane helix</keyword>
<feature type="transmembrane region" description="Helical" evidence="1">
    <location>
        <begin position="200"/>
        <end position="221"/>
    </location>
</feature>
<evidence type="ECO:0000256" key="1">
    <source>
        <dbReference type="SAM" id="Phobius"/>
    </source>
</evidence>
<keyword evidence="3" id="KW-0547">Nucleotide-binding</keyword>
<dbReference type="Pfam" id="PF14501">
    <property type="entry name" value="HATPase_c_5"/>
    <property type="match status" value="1"/>
</dbReference>
<keyword evidence="1" id="KW-0812">Transmembrane</keyword>
<feature type="transmembrane region" description="Helical" evidence="1">
    <location>
        <begin position="174"/>
        <end position="194"/>
    </location>
</feature>
<dbReference type="AlphaFoldDB" id="A0A9D1TQG6"/>
<keyword evidence="3" id="KW-0067">ATP-binding</keyword>
<proteinExistence type="predicted"/>
<name>A0A9D1TQG6_9FIRM</name>
<accession>A0A9D1TQG6</accession>
<evidence type="ECO:0000313" key="3">
    <source>
        <dbReference type="EMBL" id="HIW01730.1"/>
    </source>
</evidence>
<sequence length="450" mass="49884">MLEYLRTAFTTMDIDFVVQLMAAEVLFVWRAPKRRLFVLRCILGICVCVLASVLWTGAGNRSYYSIAGAGYFVLAILRYLFLFALTLLALAFCFRLSFSETLFYGAGAYAAQHGTFSAMILFNVLLSSGMSVFRNNVLNELYTAAFFILFYIAVYLVFARRMTREKIHVGRLKVLFPALLLVLTSVAVNLYWFFGGSIDPVNLLYPIVCCVMALFILSGLFENSKLQTENEIINAMLEMKKDQGDLYKESINIVNTKCHDMKHQLAALLHAHADLREYAEEAIERINIYDNIAKTGNEALDVVLTEKSLQCEANGIKFTYMADGDSIAFMSAADIYSLFGNALDNAIEGVKKVPPDRRVIEMNVFSSGGVATIHFGNFCGGDIVFENGLPLTTKTDRAYHGFGMKSIAFIAKKYGGAMTASADGGIFDVNVIMPLPSDFRDISGRGKGIS</sequence>
<reference evidence="3" key="1">
    <citation type="journal article" date="2021" name="PeerJ">
        <title>Extensive microbial diversity within the chicken gut microbiome revealed by metagenomics and culture.</title>
        <authorList>
            <person name="Gilroy R."/>
            <person name="Ravi A."/>
            <person name="Getino M."/>
            <person name="Pursley I."/>
            <person name="Horton D.L."/>
            <person name="Alikhan N.F."/>
            <person name="Baker D."/>
            <person name="Gharbi K."/>
            <person name="Hall N."/>
            <person name="Watson M."/>
            <person name="Adriaenssens E.M."/>
            <person name="Foster-Nyarko E."/>
            <person name="Jarju S."/>
            <person name="Secka A."/>
            <person name="Antonio M."/>
            <person name="Oren A."/>
            <person name="Chaudhuri R.R."/>
            <person name="La Ragione R."/>
            <person name="Hildebrand F."/>
            <person name="Pallen M.J."/>
        </authorList>
    </citation>
    <scope>NUCLEOTIDE SEQUENCE</scope>
    <source>
        <strain evidence="3">12435</strain>
    </source>
</reference>
<keyword evidence="1" id="KW-0472">Membrane</keyword>
<dbReference type="CDD" id="cd16935">
    <property type="entry name" value="HATPase_AgrC-ComD-like"/>
    <property type="match status" value="1"/>
</dbReference>
<dbReference type="GO" id="GO:0005524">
    <property type="term" value="F:ATP binding"/>
    <property type="evidence" value="ECO:0007669"/>
    <property type="project" value="UniProtKB-KW"/>
</dbReference>
<feature type="transmembrane region" description="Helical" evidence="1">
    <location>
        <begin position="142"/>
        <end position="162"/>
    </location>
</feature>
<evidence type="ECO:0000259" key="2">
    <source>
        <dbReference type="Pfam" id="PF14501"/>
    </source>
</evidence>
<reference evidence="3" key="2">
    <citation type="submission" date="2021-04" db="EMBL/GenBank/DDBJ databases">
        <authorList>
            <person name="Gilroy R."/>
        </authorList>
    </citation>
    <scope>NUCLEOTIDE SEQUENCE</scope>
    <source>
        <strain evidence="3">12435</strain>
    </source>
</reference>
<gene>
    <name evidence="3" type="ORF">H9892_00095</name>
</gene>
<dbReference type="Proteomes" id="UP000823990">
    <property type="component" value="Unassembled WGS sequence"/>
</dbReference>
<comment type="caution">
    <text evidence="3">The sequence shown here is derived from an EMBL/GenBank/DDBJ whole genome shotgun (WGS) entry which is preliminary data.</text>
</comment>
<dbReference type="InterPro" id="IPR032834">
    <property type="entry name" value="NatK-like_C"/>
</dbReference>
<feature type="transmembrane region" description="Helical" evidence="1">
    <location>
        <begin position="69"/>
        <end position="94"/>
    </location>
</feature>
<dbReference type="EMBL" id="DXHS01000004">
    <property type="protein sequence ID" value="HIW01730.1"/>
    <property type="molecule type" value="Genomic_DNA"/>
</dbReference>
<feature type="domain" description="Sensor histidine kinase NatK-like C-terminal" evidence="2">
    <location>
        <begin position="330"/>
        <end position="434"/>
    </location>
</feature>
<dbReference type="Gene3D" id="3.30.565.10">
    <property type="entry name" value="Histidine kinase-like ATPase, C-terminal domain"/>
    <property type="match status" value="1"/>
</dbReference>
<feature type="transmembrane region" description="Helical" evidence="1">
    <location>
        <begin position="36"/>
        <end position="57"/>
    </location>
</feature>
<dbReference type="InterPro" id="IPR036890">
    <property type="entry name" value="HATPase_C_sf"/>
</dbReference>
<organism evidence="3 4">
    <name type="scientific">Candidatus Protoclostridium stercorigallinarum</name>
    <dbReference type="NCBI Taxonomy" id="2838741"/>
    <lineage>
        <taxon>Bacteria</taxon>
        <taxon>Bacillati</taxon>
        <taxon>Bacillota</taxon>
        <taxon>Clostridia</taxon>
        <taxon>Candidatus Protoclostridium</taxon>
    </lineage>
</organism>
<protein>
    <submittedName>
        <fullName evidence="3">ATP-binding protein</fullName>
    </submittedName>
</protein>